<feature type="compositionally biased region" description="Low complexity" evidence="1">
    <location>
        <begin position="25"/>
        <end position="36"/>
    </location>
</feature>
<reference evidence="4" key="1">
    <citation type="submission" date="2017-04" db="EMBL/GenBank/DDBJ databases">
        <authorList>
            <person name="Varghese N."/>
            <person name="Submissions S."/>
        </authorList>
    </citation>
    <scope>NUCLEOTIDE SEQUENCE [LARGE SCALE GENOMIC DNA]</scope>
    <source>
        <strain evidence="4">VDS</strain>
    </source>
</reference>
<evidence type="ECO:0000313" key="4">
    <source>
        <dbReference type="Proteomes" id="UP000193309"/>
    </source>
</evidence>
<keyword evidence="4" id="KW-1185">Reference proteome</keyword>
<evidence type="ECO:0000313" key="3">
    <source>
        <dbReference type="EMBL" id="SMG08382.1"/>
    </source>
</evidence>
<evidence type="ECO:0000256" key="1">
    <source>
        <dbReference type="SAM" id="MobiDB-lite"/>
    </source>
</evidence>
<accession>A0A1X7I3J7</accession>
<dbReference type="EMBL" id="JAAYSN010000069">
    <property type="protein sequence ID" value="NLP38648.1"/>
    <property type="molecule type" value="Genomic_DNA"/>
</dbReference>
<gene>
    <name evidence="2" type="ORF">GX356_02840</name>
    <name evidence="3" type="ORF">SAMN06295981_0339</name>
</gene>
<reference evidence="2 5" key="3">
    <citation type="journal article" date="2020" name="Biotechnol. Biofuels">
        <title>New insights from the biogas microbiome by comprehensive genome-resolved metagenomics of nearly 1600 species originating from multiple anaerobic digesters.</title>
        <authorList>
            <person name="Campanaro S."/>
            <person name="Treu L."/>
            <person name="Rodriguez-R L.M."/>
            <person name="Kovalovszki A."/>
            <person name="Ziels R.M."/>
            <person name="Maus I."/>
            <person name="Zhu X."/>
            <person name="Kougias P.G."/>
            <person name="Basile A."/>
            <person name="Luo G."/>
            <person name="Schluter A."/>
            <person name="Konstantinidis K.T."/>
            <person name="Angelidaki I."/>
        </authorList>
    </citation>
    <scope>NUCLEOTIDE SEQUENCE [LARGE SCALE GENOMIC DNA]</scope>
    <source>
        <strain evidence="2">AS23ysBPME_344</strain>
    </source>
</reference>
<dbReference type="RefSeq" id="WP_159449765.1">
    <property type="nucleotide sequence ID" value="NZ_FXAR01000001.1"/>
</dbReference>
<evidence type="ECO:0000313" key="2">
    <source>
        <dbReference type="EMBL" id="NLP38648.1"/>
    </source>
</evidence>
<dbReference type="EMBL" id="FXAR01000001">
    <property type="protein sequence ID" value="SMG08382.1"/>
    <property type="molecule type" value="Genomic_DNA"/>
</dbReference>
<name>A0A1X7I3J7_9CORY</name>
<proteinExistence type="predicted"/>
<evidence type="ECO:0000313" key="5">
    <source>
        <dbReference type="Proteomes" id="UP000568696"/>
    </source>
</evidence>
<sequence>MQFKMSQEYFEDFDPEKFAEMIKAKAAAEQAEQAGQAEDDGVDKQ</sequence>
<dbReference type="AlphaFoldDB" id="A0A1X7I3J7"/>
<feature type="region of interest" description="Disordered" evidence="1">
    <location>
        <begin position="25"/>
        <end position="45"/>
    </location>
</feature>
<organism evidence="3 4">
    <name type="scientific">Corynebacterium pollutisoli</name>
    <dbReference type="NCBI Taxonomy" id="1610489"/>
    <lineage>
        <taxon>Bacteria</taxon>
        <taxon>Bacillati</taxon>
        <taxon>Actinomycetota</taxon>
        <taxon>Actinomycetes</taxon>
        <taxon>Mycobacteriales</taxon>
        <taxon>Corynebacteriaceae</taxon>
        <taxon>Corynebacterium</taxon>
    </lineage>
</organism>
<dbReference type="Proteomes" id="UP000193309">
    <property type="component" value="Unassembled WGS sequence"/>
</dbReference>
<reference evidence="3" key="2">
    <citation type="submission" date="2017-04" db="EMBL/GenBank/DDBJ databases">
        <authorList>
            <person name="Afonso C.L."/>
            <person name="Miller P.J."/>
            <person name="Scott M.A."/>
            <person name="Spackman E."/>
            <person name="Goraichik I."/>
            <person name="Dimitrov K.M."/>
            <person name="Suarez D.L."/>
            <person name="Swayne D.E."/>
        </authorList>
    </citation>
    <scope>NUCLEOTIDE SEQUENCE [LARGE SCALE GENOMIC DNA]</scope>
    <source>
        <strain evidence="3">VDS</strain>
    </source>
</reference>
<protein>
    <submittedName>
        <fullName evidence="3">Uncharacterized protein</fullName>
    </submittedName>
</protein>
<dbReference type="Proteomes" id="UP000568696">
    <property type="component" value="Unassembled WGS sequence"/>
</dbReference>